<protein>
    <recommendedName>
        <fullName evidence="3">GH16 domain-containing protein</fullName>
    </recommendedName>
</protein>
<comment type="subcellular location">
    <subcellularLocation>
        <location evidence="1">Cell membrane</location>
        <topology evidence="1">Lipid-anchor</topology>
        <topology evidence="1">GPI-anchor</topology>
    </subcellularLocation>
</comment>
<dbReference type="Gene3D" id="3.40.50.720">
    <property type="entry name" value="NAD(P)-binding Rossmann-like Domain"/>
    <property type="match status" value="1"/>
</dbReference>
<feature type="domain" description="GH16" evidence="3">
    <location>
        <begin position="218"/>
        <end position="480"/>
    </location>
</feature>
<dbReference type="Gene3D" id="2.60.120.200">
    <property type="match status" value="1"/>
</dbReference>
<dbReference type="PROSITE" id="PS51762">
    <property type="entry name" value="GH16_2"/>
    <property type="match status" value="1"/>
</dbReference>
<dbReference type="EMBL" id="JACBAF010002014">
    <property type="protein sequence ID" value="KAF7169941.1"/>
    <property type="molecule type" value="Genomic_DNA"/>
</dbReference>
<dbReference type="GO" id="GO:0005886">
    <property type="term" value="C:plasma membrane"/>
    <property type="evidence" value="ECO:0007669"/>
    <property type="project" value="UniProtKB-SubCell"/>
</dbReference>
<keyword evidence="2" id="KW-1003">Cell membrane</keyword>
<keyword evidence="6" id="KW-1185">Reference proteome</keyword>
<comment type="caution">
    <text evidence="4">The sequence shown here is derived from an EMBL/GenBank/DDBJ whole genome shotgun (WGS) entry which is preliminary data.</text>
</comment>
<organism evidence="4 6">
    <name type="scientific">Aspergillus hiratsukae</name>
    <dbReference type="NCBI Taxonomy" id="1194566"/>
    <lineage>
        <taxon>Eukaryota</taxon>
        <taxon>Fungi</taxon>
        <taxon>Dikarya</taxon>
        <taxon>Ascomycota</taxon>
        <taxon>Pezizomycotina</taxon>
        <taxon>Eurotiomycetes</taxon>
        <taxon>Eurotiomycetidae</taxon>
        <taxon>Eurotiales</taxon>
        <taxon>Aspergillaceae</taxon>
        <taxon>Aspergillus</taxon>
        <taxon>Aspergillus subgen. Fumigati</taxon>
    </lineage>
</organism>
<dbReference type="SUPFAM" id="SSF49899">
    <property type="entry name" value="Concanavalin A-like lectins/glucanases"/>
    <property type="match status" value="1"/>
</dbReference>
<evidence type="ECO:0000313" key="4">
    <source>
        <dbReference type="EMBL" id="KAF7122580.1"/>
    </source>
</evidence>
<dbReference type="PANTHER" id="PTHR43431">
    <property type="entry name" value="OXIDOREDUCTASE, SHORT CHAIN DEHYDROGENASE/REDUCTASE FAMILY (AFU_ORTHOLOGUE AFUA_5G14000)"/>
    <property type="match status" value="1"/>
</dbReference>
<dbReference type="InterPro" id="IPR036291">
    <property type="entry name" value="NAD(P)-bd_dom_sf"/>
</dbReference>
<dbReference type="GO" id="GO:0005975">
    <property type="term" value="P:carbohydrate metabolic process"/>
    <property type="evidence" value="ECO:0007669"/>
    <property type="project" value="InterPro"/>
</dbReference>
<reference evidence="4" key="1">
    <citation type="submission" date="2020-06" db="EMBL/GenBank/DDBJ databases">
        <title>Draft genome sequences of strains closely related to Aspergillus parafelis and Aspergillus hiratsukae.</title>
        <authorList>
            <person name="Dos Santos R.A.C."/>
            <person name="Rivero-Menendez O."/>
            <person name="Steenwyk J.L."/>
            <person name="Mead M.E."/>
            <person name="Goldman G.H."/>
            <person name="Alastruey-Izquierdo A."/>
            <person name="Rokas A."/>
        </authorList>
    </citation>
    <scope>NUCLEOTIDE SEQUENCE</scope>
    <source>
        <strain evidence="4">CNM-CM5793</strain>
        <strain evidence="5">CNM-CM6106</strain>
    </source>
</reference>
<dbReference type="EMBL" id="JACBAD010002014">
    <property type="protein sequence ID" value="KAF7122580.1"/>
    <property type="molecule type" value="Genomic_DNA"/>
</dbReference>
<evidence type="ECO:0000256" key="1">
    <source>
        <dbReference type="ARBA" id="ARBA00004609"/>
    </source>
</evidence>
<dbReference type="AlphaFoldDB" id="A0A8H6P9W8"/>
<dbReference type="Pfam" id="PF00106">
    <property type="entry name" value="adh_short"/>
    <property type="match status" value="1"/>
</dbReference>
<name>A0A8H6P9W8_9EURO</name>
<dbReference type="Pfam" id="PF00722">
    <property type="entry name" value="Glyco_hydro_16"/>
    <property type="match status" value="1"/>
</dbReference>
<evidence type="ECO:0000259" key="3">
    <source>
        <dbReference type="PROSITE" id="PS51762"/>
    </source>
</evidence>
<evidence type="ECO:0000313" key="5">
    <source>
        <dbReference type="EMBL" id="KAF7169941.1"/>
    </source>
</evidence>
<dbReference type="Proteomes" id="UP000662466">
    <property type="component" value="Unassembled WGS sequence"/>
</dbReference>
<accession>A0A8H6P9W8</accession>
<dbReference type="GO" id="GO:0004553">
    <property type="term" value="F:hydrolase activity, hydrolyzing O-glycosyl compounds"/>
    <property type="evidence" value="ECO:0007669"/>
    <property type="project" value="InterPro"/>
</dbReference>
<sequence length="480" mass="51886">MATKALAIIAGVGPGTGASIARRFAKAYSVVVLSRNPANFEPLVQEINTSGGQALGISMDVTDSTSVKSAFEKISQQYAGVPLAAAVYNAAGGFVRKPFLELTEEEFSQGLDNQGKGGFNFAKGALPLLLQAQGLQHPPTLIFTGATASLKGSANFAAFASGKFALRALAQSLAREFGPKGVHVSHVIIDGVIDIPRTKAWTFEHEDAKLDPDAIAESYWHLHTQPRTTFGFELDLRPYVEKCLLPLSSAATTLIPSTCFNSYSSLEEYFGYLHPWGSDHNGSARMVGNSTDHEYISVNSGTLTLVAKPVSGQPPTSGGIQIHYLSGTVHAKSTFTVQVGSGFNVQAEFQAPVARGTWPAFWLTGADSWPPEIDLAEWKGTGKISFNTFNTSSQVRALDVPYPSPNDFHTIWSEIRDEDGANVSVRFYLDGQLITTQYGRDYIGKPLWLIIDLQMEGSSGSPGPTTDTYYRIRNLSFEQI</sequence>
<dbReference type="InterPro" id="IPR002347">
    <property type="entry name" value="SDR_fam"/>
</dbReference>
<dbReference type="SUPFAM" id="SSF51735">
    <property type="entry name" value="NAD(P)-binding Rossmann-fold domains"/>
    <property type="match status" value="1"/>
</dbReference>
<evidence type="ECO:0000256" key="2">
    <source>
        <dbReference type="ARBA" id="ARBA00022475"/>
    </source>
</evidence>
<dbReference type="OrthoDB" id="4524534at2759"/>
<dbReference type="PANTHER" id="PTHR43431:SF7">
    <property type="entry name" value="OXIDOREDUCTASE, SHORT CHAIN DEHYDROGENASE_REDUCTASE FAMILY (AFU_ORTHOLOGUE AFUA_5G14000)"/>
    <property type="match status" value="1"/>
</dbReference>
<dbReference type="InterPro" id="IPR000757">
    <property type="entry name" value="Beta-glucanase-like"/>
</dbReference>
<keyword evidence="2" id="KW-0472">Membrane</keyword>
<evidence type="ECO:0000313" key="6">
    <source>
        <dbReference type="Proteomes" id="UP000630445"/>
    </source>
</evidence>
<dbReference type="InterPro" id="IPR013320">
    <property type="entry name" value="ConA-like_dom_sf"/>
</dbReference>
<gene>
    <name evidence="4" type="ORF">CNMCM5793_000605</name>
    <name evidence="5" type="ORF">CNMCM6106_004799</name>
</gene>
<proteinExistence type="predicted"/>
<dbReference type="Proteomes" id="UP000630445">
    <property type="component" value="Unassembled WGS sequence"/>
</dbReference>